<keyword evidence="2" id="KW-0819">tRNA processing</keyword>
<dbReference type="PANTHER" id="PTHR11142">
    <property type="entry name" value="PSEUDOURIDYLATE SYNTHASE"/>
    <property type="match status" value="1"/>
</dbReference>
<evidence type="ECO:0000256" key="2">
    <source>
        <dbReference type="ARBA" id="ARBA00022694"/>
    </source>
</evidence>
<proteinExistence type="inferred from homology"/>
<organism evidence="5 6">
    <name type="scientific">Gymnopilus junonius</name>
    <name type="common">Spectacular rustgill mushroom</name>
    <name type="synonym">Gymnopilus spectabilis subsp. junonius</name>
    <dbReference type="NCBI Taxonomy" id="109634"/>
    <lineage>
        <taxon>Eukaryota</taxon>
        <taxon>Fungi</taxon>
        <taxon>Dikarya</taxon>
        <taxon>Basidiomycota</taxon>
        <taxon>Agaricomycotina</taxon>
        <taxon>Agaricomycetes</taxon>
        <taxon>Agaricomycetidae</taxon>
        <taxon>Agaricales</taxon>
        <taxon>Agaricineae</taxon>
        <taxon>Hymenogastraceae</taxon>
        <taxon>Gymnopilus</taxon>
    </lineage>
</organism>
<dbReference type="Gene3D" id="3.30.70.580">
    <property type="entry name" value="Pseudouridine synthase I, catalytic domain, N-terminal subdomain"/>
    <property type="match status" value="1"/>
</dbReference>
<dbReference type="Gene3D" id="3.30.70.660">
    <property type="entry name" value="Pseudouridine synthase I, catalytic domain, C-terminal subdomain"/>
    <property type="match status" value="1"/>
</dbReference>
<accession>A0A9P5TP66</accession>
<dbReference type="InterPro" id="IPR020103">
    <property type="entry name" value="PsdUridine_synth_cat_dom_sf"/>
</dbReference>
<dbReference type="GO" id="GO:0003723">
    <property type="term" value="F:RNA binding"/>
    <property type="evidence" value="ECO:0007669"/>
    <property type="project" value="InterPro"/>
</dbReference>
<dbReference type="InterPro" id="IPR020094">
    <property type="entry name" value="TruA/RsuA/RluB/E/F_N"/>
</dbReference>
<protein>
    <submittedName>
        <fullName evidence="5">Pseudouridine synthase</fullName>
    </submittedName>
</protein>
<comment type="caution">
    <text evidence="5">The sequence shown here is derived from an EMBL/GenBank/DDBJ whole genome shotgun (WGS) entry which is preliminary data.</text>
</comment>
<dbReference type="AlphaFoldDB" id="A0A9P5TP66"/>
<dbReference type="PANTHER" id="PTHR11142:SF5">
    <property type="entry name" value="TRNA PSEUDOURIDINE(38_39) SYNTHASE"/>
    <property type="match status" value="1"/>
</dbReference>
<dbReference type="GO" id="GO:0005737">
    <property type="term" value="C:cytoplasm"/>
    <property type="evidence" value="ECO:0007669"/>
    <property type="project" value="TreeGrafter"/>
</dbReference>
<dbReference type="GO" id="GO:0005634">
    <property type="term" value="C:nucleus"/>
    <property type="evidence" value="ECO:0007669"/>
    <property type="project" value="TreeGrafter"/>
</dbReference>
<evidence type="ECO:0000256" key="3">
    <source>
        <dbReference type="ARBA" id="ARBA00023235"/>
    </source>
</evidence>
<keyword evidence="3" id="KW-0413">Isomerase</keyword>
<comment type="similarity">
    <text evidence="1">Belongs to the tRNA pseudouridine synthase TruA family.</text>
</comment>
<dbReference type="GO" id="GO:0009982">
    <property type="term" value="F:pseudouridine synthase activity"/>
    <property type="evidence" value="ECO:0007669"/>
    <property type="project" value="InterPro"/>
</dbReference>
<sequence>MNITFRTFCTRSSISRLGYSMPATSTSSPSPGPYAGWTRERLVERLMQLEGTGQPSATLPGPLIQDKAFDFSKHSKRKIALKFCYSGWEYGGLAYQLGPTPLPTVENVLFDVLAKTRLVDPEAGFDGCGWEKCGRTDRGVSAAGQVVSLWVRSAFPWEDDELHRVQEDVEKAAEAEKTEDDGLSGIDDGFGSLGLSDEPSSNTSIRKAVIQEHDYLAMMNRLLPATIRVIAWSPVPTSFSARFSCKYRHYKYFFSSMHLDIPAMQAAASRLVGEHDFRNLCKLDAQKQITSFRRKITRATVEPLEGEEGGNGEMHVFDLIGSAFLYHQVRHVMAMLFLVGSGLEPPSIVTELMNVEDGVEPLRPEDVASGKEKYTVVDRKPEYQMADALPLMLWECGYDESELNWRTSGGPDETGGEIVRGDLYHQLQSIHTRSRVFSTLDRAFHDSSGKTSSSTSVVIPSEKWIEGSGCLERSTGEGEIYEYSPGWRNVQEEFKIRTYVGEKEAGHGGGDERALEAWKGHEKGRKTESGAGRRWQRMSFFVILTAHGKPYRLYNFCKI</sequence>
<evidence type="ECO:0000259" key="4">
    <source>
        <dbReference type="Pfam" id="PF01416"/>
    </source>
</evidence>
<dbReference type="GO" id="GO:0031119">
    <property type="term" value="P:tRNA pseudouridine synthesis"/>
    <property type="evidence" value="ECO:0007669"/>
    <property type="project" value="TreeGrafter"/>
</dbReference>
<dbReference type="EMBL" id="JADNYJ010000025">
    <property type="protein sequence ID" value="KAF8904764.1"/>
    <property type="molecule type" value="Genomic_DNA"/>
</dbReference>
<dbReference type="GO" id="GO:1990481">
    <property type="term" value="P:mRNA pseudouridine synthesis"/>
    <property type="evidence" value="ECO:0007669"/>
    <property type="project" value="TreeGrafter"/>
</dbReference>
<name>A0A9P5TP66_GYMJU</name>
<dbReference type="Proteomes" id="UP000724874">
    <property type="component" value="Unassembled WGS sequence"/>
</dbReference>
<dbReference type="OrthoDB" id="25767at2759"/>
<gene>
    <name evidence="5" type="ORF">CPB84DRAFT_1823519</name>
</gene>
<keyword evidence="6" id="KW-1185">Reference proteome</keyword>
<feature type="domain" description="Pseudouridine synthase I TruA alpha/beta" evidence="4">
    <location>
        <begin position="267"/>
        <end position="399"/>
    </location>
</feature>
<dbReference type="Pfam" id="PF01416">
    <property type="entry name" value="PseudoU_synth_1"/>
    <property type="match status" value="1"/>
</dbReference>
<reference evidence="5" key="1">
    <citation type="submission" date="2020-11" db="EMBL/GenBank/DDBJ databases">
        <authorList>
            <consortium name="DOE Joint Genome Institute"/>
            <person name="Ahrendt S."/>
            <person name="Riley R."/>
            <person name="Andreopoulos W."/>
            <person name="LaButti K."/>
            <person name="Pangilinan J."/>
            <person name="Ruiz-duenas F.J."/>
            <person name="Barrasa J.M."/>
            <person name="Sanchez-Garcia M."/>
            <person name="Camarero S."/>
            <person name="Miyauchi S."/>
            <person name="Serrano A."/>
            <person name="Linde D."/>
            <person name="Babiker R."/>
            <person name="Drula E."/>
            <person name="Ayuso-Fernandez I."/>
            <person name="Pacheco R."/>
            <person name="Padilla G."/>
            <person name="Ferreira P."/>
            <person name="Barriuso J."/>
            <person name="Kellner H."/>
            <person name="Castanera R."/>
            <person name="Alfaro M."/>
            <person name="Ramirez L."/>
            <person name="Pisabarro A.G."/>
            <person name="Kuo A."/>
            <person name="Tritt A."/>
            <person name="Lipzen A."/>
            <person name="He G."/>
            <person name="Yan M."/>
            <person name="Ng V."/>
            <person name="Cullen D."/>
            <person name="Martin F."/>
            <person name="Rosso M.-N."/>
            <person name="Henrissat B."/>
            <person name="Hibbett D."/>
            <person name="Martinez A.T."/>
            <person name="Grigoriev I.V."/>
        </authorList>
    </citation>
    <scope>NUCLEOTIDE SEQUENCE</scope>
    <source>
        <strain evidence="5">AH 44721</strain>
    </source>
</reference>
<dbReference type="InterPro" id="IPR001406">
    <property type="entry name" value="PsdUridine_synth_TruA"/>
</dbReference>
<dbReference type="SUPFAM" id="SSF55120">
    <property type="entry name" value="Pseudouridine synthase"/>
    <property type="match status" value="1"/>
</dbReference>
<dbReference type="InterPro" id="IPR020095">
    <property type="entry name" value="PsdUridine_synth_TruA_C"/>
</dbReference>
<dbReference type="HAMAP" id="MF_00171">
    <property type="entry name" value="TruA"/>
    <property type="match status" value="1"/>
</dbReference>
<evidence type="ECO:0000313" key="5">
    <source>
        <dbReference type="EMBL" id="KAF8904764.1"/>
    </source>
</evidence>
<evidence type="ECO:0000256" key="1">
    <source>
        <dbReference type="ARBA" id="ARBA00009375"/>
    </source>
</evidence>
<evidence type="ECO:0000313" key="6">
    <source>
        <dbReference type="Proteomes" id="UP000724874"/>
    </source>
</evidence>
<dbReference type="InterPro" id="IPR020097">
    <property type="entry name" value="PsdUridine_synth_TruA_a/b_dom"/>
</dbReference>